<accession>A0A0A9HPQ2</accession>
<proteinExistence type="predicted"/>
<organism evidence="1">
    <name type="scientific">Arundo donax</name>
    <name type="common">Giant reed</name>
    <name type="synonym">Donax arundinaceus</name>
    <dbReference type="NCBI Taxonomy" id="35708"/>
    <lineage>
        <taxon>Eukaryota</taxon>
        <taxon>Viridiplantae</taxon>
        <taxon>Streptophyta</taxon>
        <taxon>Embryophyta</taxon>
        <taxon>Tracheophyta</taxon>
        <taxon>Spermatophyta</taxon>
        <taxon>Magnoliopsida</taxon>
        <taxon>Liliopsida</taxon>
        <taxon>Poales</taxon>
        <taxon>Poaceae</taxon>
        <taxon>PACMAD clade</taxon>
        <taxon>Arundinoideae</taxon>
        <taxon>Arundineae</taxon>
        <taxon>Arundo</taxon>
    </lineage>
</organism>
<name>A0A0A9HPQ2_ARUDO</name>
<reference evidence="1" key="1">
    <citation type="submission" date="2014-09" db="EMBL/GenBank/DDBJ databases">
        <authorList>
            <person name="Magalhaes I.L.F."/>
            <person name="Oliveira U."/>
            <person name="Santos F.R."/>
            <person name="Vidigal T.H.D.A."/>
            <person name="Brescovit A.D."/>
            <person name="Santos A.J."/>
        </authorList>
    </citation>
    <scope>NUCLEOTIDE SEQUENCE</scope>
    <source>
        <tissue evidence="1">Shoot tissue taken approximately 20 cm above the soil surface</tissue>
    </source>
</reference>
<protein>
    <submittedName>
        <fullName evidence="1">Uncharacterized protein</fullName>
    </submittedName>
</protein>
<dbReference type="EMBL" id="GBRH01159214">
    <property type="protein sequence ID" value="JAE38682.1"/>
    <property type="molecule type" value="Transcribed_RNA"/>
</dbReference>
<sequence length="15" mass="1661">MRRPRSSLSAPNSTT</sequence>
<evidence type="ECO:0000313" key="1">
    <source>
        <dbReference type="EMBL" id="JAE38682.1"/>
    </source>
</evidence>
<reference evidence="1" key="2">
    <citation type="journal article" date="2015" name="Data Brief">
        <title>Shoot transcriptome of the giant reed, Arundo donax.</title>
        <authorList>
            <person name="Barrero R.A."/>
            <person name="Guerrero F.D."/>
            <person name="Moolhuijzen P."/>
            <person name="Goolsby J.A."/>
            <person name="Tidwell J."/>
            <person name="Bellgard S.E."/>
            <person name="Bellgard M.I."/>
        </authorList>
    </citation>
    <scope>NUCLEOTIDE SEQUENCE</scope>
    <source>
        <tissue evidence="1">Shoot tissue taken approximately 20 cm above the soil surface</tissue>
    </source>
</reference>